<organism evidence="2 3">
    <name type="scientific">Plakobranchus ocellatus</name>
    <dbReference type="NCBI Taxonomy" id="259542"/>
    <lineage>
        <taxon>Eukaryota</taxon>
        <taxon>Metazoa</taxon>
        <taxon>Spiralia</taxon>
        <taxon>Lophotrochozoa</taxon>
        <taxon>Mollusca</taxon>
        <taxon>Gastropoda</taxon>
        <taxon>Heterobranchia</taxon>
        <taxon>Euthyneura</taxon>
        <taxon>Panpulmonata</taxon>
        <taxon>Sacoglossa</taxon>
        <taxon>Placobranchoidea</taxon>
        <taxon>Plakobranchidae</taxon>
        <taxon>Plakobranchus</taxon>
    </lineage>
</organism>
<name>A0AAV4A6C4_9GAST</name>
<feature type="compositionally biased region" description="Polar residues" evidence="1">
    <location>
        <begin position="66"/>
        <end position="88"/>
    </location>
</feature>
<feature type="region of interest" description="Disordered" evidence="1">
    <location>
        <begin position="55"/>
        <end position="100"/>
    </location>
</feature>
<feature type="region of interest" description="Disordered" evidence="1">
    <location>
        <begin position="1"/>
        <end position="39"/>
    </location>
</feature>
<feature type="compositionally biased region" description="Basic and acidic residues" evidence="1">
    <location>
        <begin position="91"/>
        <end position="100"/>
    </location>
</feature>
<reference evidence="2 3" key="1">
    <citation type="journal article" date="2021" name="Elife">
        <title>Chloroplast acquisition without the gene transfer in kleptoplastic sea slugs, Plakobranchus ocellatus.</title>
        <authorList>
            <person name="Maeda T."/>
            <person name="Takahashi S."/>
            <person name="Yoshida T."/>
            <person name="Shimamura S."/>
            <person name="Takaki Y."/>
            <person name="Nagai Y."/>
            <person name="Toyoda A."/>
            <person name="Suzuki Y."/>
            <person name="Arimoto A."/>
            <person name="Ishii H."/>
            <person name="Satoh N."/>
            <person name="Nishiyama T."/>
            <person name="Hasebe M."/>
            <person name="Maruyama T."/>
            <person name="Minagawa J."/>
            <person name="Obokata J."/>
            <person name="Shigenobu S."/>
        </authorList>
    </citation>
    <scope>NUCLEOTIDE SEQUENCE [LARGE SCALE GENOMIC DNA]</scope>
</reference>
<comment type="caution">
    <text evidence="2">The sequence shown here is derived from an EMBL/GenBank/DDBJ whole genome shotgun (WGS) entry which is preliminary data.</text>
</comment>
<dbReference type="Proteomes" id="UP000735302">
    <property type="component" value="Unassembled WGS sequence"/>
</dbReference>
<dbReference type="AlphaFoldDB" id="A0AAV4A6C4"/>
<accession>A0AAV4A6C4</accession>
<keyword evidence="3" id="KW-1185">Reference proteome</keyword>
<feature type="compositionally biased region" description="Polar residues" evidence="1">
    <location>
        <begin position="24"/>
        <end position="39"/>
    </location>
</feature>
<evidence type="ECO:0000313" key="2">
    <source>
        <dbReference type="EMBL" id="GFO02753.1"/>
    </source>
</evidence>
<proteinExistence type="predicted"/>
<dbReference type="EMBL" id="BLXT01003625">
    <property type="protein sequence ID" value="GFO02753.1"/>
    <property type="molecule type" value="Genomic_DNA"/>
</dbReference>
<evidence type="ECO:0000313" key="3">
    <source>
        <dbReference type="Proteomes" id="UP000735302"/>
    </source>
</evidence>
<protein>
    <submittedName>
        <fullName evidence="2">Uncharacterized protein</fullName>
    </submittedName>
</protein>
<feature type="compositionally biased region" description="Basic and acidic residues" evidence="1">
    <location>
        <begin position="55"/>
        <end position="65"/>
    </location>
</feature>
<evidence type="ECO:0000256" key="1">
    <source>
        <dbReference type="SAM" id="MobiDB-lite"/>
    </source>
</evidence>
<sequence>MSQLDSNLHPRCHPPPCQTEKPSEQATESSASTKIEGSDSSYGYIFLPKLSETHLDSPKLTETHHQNSPKLTETLQNSPKLTPKSLQNAPKFEKTYKNLR</sequence>
<gene>
    <name evidence="2" type="ORF">PoB_002925800</name>
</gene>